<comment type="caution">
    <text evidence="1">The sequence shown here is derived from an EMBL/GenBank/DDBJ whole genome shotgun (WGS) entry which is preliminary data.</text>
</comment>
<evidence type="ECO:0000313" key="2">
    <source>
        <dbReference type="Proteomes" id="UP000824890"/>
    </source>
</evidence>
<protein>
    <submittedName>
        <fullName evidence="1">Uncharacterized protein</fullName>
    </submittedName>
</protein>
<sequence>ASNIFAKSFSEDKTDISSQAVSHQLDIQIKKPSTSNIFANSFLKIKQIFQVKHLALNLISK</sequence>
<evidence type="ECO:0000313" key="1">
    <source>
        <dbReference type="EMBL" id="KAH0936087.1"/>
    </source>
</evidence>
<dbReference type="Proteomes" id="UP000824890">
    <property type="component" value="Unassembled WGS sequence"/>
</dbReference>
<dbReference type="EMBL" id="JAGKQM010000003">
    <property type="protein sequence ID" value="KAH0936087.1"/>
    <property type="molecule type" value="Genomic_DNA"/>
</dbReference>
<keyword evidence="2" id="KW-1185">Reference proteome</keyword>
<accession>A0ABQ8E381</accession>
<organism evidence="1 2">
    <name type="scientific">Brassica napus</name>
    <name type="common">Rape</name>
    <dbReference type="NCBI Taxonomy" id="3708"/>
    <lineage>
        <taxon>Eukaryota</taxon>
        <taxon>Viridiplantae</taxon>
        <taxon>Streptophyta</taxon>
        <taxon>Embryophyta</taxon>
        <taxon>Tracheophyta</taxon>
        <taxon>Spermatophyta</taxon>
        <taxon>Magnoliopsida</taxon>
        <taxon>eudicotyledons</taxon>
        <taxon>Gunneridae</taxon>
        <taxon>Pentapetalae</taxon>
        <taxon>rosids</taxon>
        <taxon>malvids</taxon>
        <taxon>Brassicales</taxon>
        <taxon>Brassicaceae</taxon>
        <taxon>Brassiceae</taxon>
        <taxon>Brassica</taxon>
    </lineage>
</organism>
<gene>
    <name evidence="1" type="ORF">HID58_013204</name>
</gene>
<feature type="non-terminal residue" evidence="1">
    <location>
        <position position="1"/>
    </location>
</feature>
<name>A0ABQ8E381_BRANA</name>
<reference evidence="1 2" key="1">
    <citation type="submission" date="2021-05" db="EMBL/GenBank/DDBJ databases">
        <title>Genome Assembly of Synthetic Allotetraploid Brassica napus Reveals Homoeologous Exchanges between Subgenomes.</title>
        <authorList>
            <person name="Davis J.T."/>
        </authorList>
    </citation>
    <scope>NUCLEOTIDE SEQUENCE [LARGE SCALE GENOMIC DNA]</scope>
    <source>
        <strain evidence="2">cv. Da-Ae</strain>
        <tissue evidence="1">Seedling</tissue>
    </source>
</reference>
<proteinExistence type="predicted"/>